<dbReference type="GO" id="GO:0044781">
    <property type="term" value="P:bacterial-type flagellum organization"/>
    <property type="evidence" value="ECO:0007669"/>
    <property type="project" value="InterPro"/>
</dbReference>
<dbReference type="AlphaFoldDB" id="A0A382SKI4"/>
<evidence type="ECO:0000313" key="1">
    <source>
        <dbReference type="EMBL" id="SVD10379.1"/>
    </source>
</evidence>
<dbReference type="InterPro" id="IPR010845">
    <property type="entry name" value="FlaF"/>
</dbReference>
<dbReference type="EMBL" id="UINC01129767">
    <property type="protein sequence ID" value="SVD10379.1"/>
    <property type="molecule type" value="Genomic_DNA"/>
</dbReference>
<accession>A0A382SKI4</accession>
<dbReference type="Pfam" id="PF07309">
    <property type="entry name" value="FlaF"/>
    <property type="match status" value="1"/>
</dbReference>
<dbReference type="NCBIfam" id="NF009435">
    <property type="entry name" value="PRK12794.1"/>
    <property type="match status" value="1"/>
</dbReference>
<sequence length="114" mass="12649">MADDPKVKFDNKREMDAAAFSQAAYVLDQARQNLGELDACEKALTYNQLLWSIIQADVAEGKNELPDELKANLMSLSIFVDKQTTKALAKPSEELFDSLININLNIAEGLMEGQ</sequence>
<reference evidence="1" key="1">
    <citation type="submission" date="2018-05" db="EMBL/GenBank/DDBJ databases">
        <authorList>
            <person name="Lanie J.A."/>
            <person name="Ng W.-L."/>
            <person name="Kazmierczak K.M."/>
            <person name="Andrzejewski T.M."/>
            <person name="Davidsen T.M."/>
            <person name="Wayne K.J."/>
            <person name="Tettelin H."/>
            <person name="Glass J.I."/>
            <person name="Rusch D."/>
            <person name="Podicherti R."/>
            <person name="Tsui H.-C.T."/>
            <person name="Winkler M.E."/>
        </authorList>
    </citation>
    <scope>NUCLEOTIDE SEQUENCE</scope>
</reference>
<name>A0A382SKI4_9ZZZZ</name>
<proteinExistence type="predicted"/>
<gene>
    <name evidence="1" type="ORF">METZ01_LOCUS363233</name>
</gene>
<organism evidence="1">
    <name type="scientific">marine metagenome</name>
    <dbReference type="NCBI Taxonomy" id="408172"/>
    <lineage>
        <taxon>unclassified sequences</taxon>
        <taxon>metagenomes</taxon>
        <taxon>ecological metagenomes</taxon>
    </lineage>
</organism>
<protein>
    <recommendedName>
        <fullName evidence="2">Flagellar protein FlaF</fullName>
    </recommendedName>
</protein>
<evidence type="ECO:0008006" key="2">
    <source>
        <dbReference type="Google" id="ProtNLM"/>
    </source>
</evidence>